<evidence type="ECO:0000313" key="2">
    <source>
        <dbReference type="Proteomes" id="UP000176562"/>
    </source>
</evidence>
<dbReference type="EMBL" id="CP017781">
    <property type="protein sequence ID" value="AOZ70198.1"/>
    <property type="molecule type" value="Genomic_DNA"/>
</dbReference>
<gene>
    <name evidence="1" type="ORF">LPB142_13450</name>
</gene>
<evidence type="ECO:0000313" key="1">
    <source>
        <dbReference type="EMBL" id="AOZ70198.1"/>
    </source>
</evidence>
<sequence>MTRLLLAAPLLLAACVEGMSTQTGAPRMDQAGTCFAFVTPEEGGTFTLTTGIGDGSKTPLGVQKTGLSAKEVDAAFAKERAIMDINPECLAISAKPRAETPAS</sequence>
<reference evidence="1 2" key="1">
    <citation type="submission" date="2016-10" db="EMBL/GenBank/DDBJ databases">
        <title>Rhodobacter sp. LPB0142, isolated from sea water.</title>
        <authorList>
            <person name="Kim E."/>
            <person name="Yi H."/>
        </authorList>
    </citation>
    <scope>NUCLEOTIDE SEQUENCE [LARGE SCALE GENOMIC DNA]</scope>
    <source>
        <strain evidence="1 2">LPB0142</strain>
    </source>
</reference>
<evidence type="ECO:0008006" key="3">
    <source>
        <dbReference type="Google" id="ProtNLM"/>
    </source>
</evidence>
<proteinExistence type="predicted"/>
<accession>A0A1D9MEI2</accession>
<dbReference type="KEGG" id="rhp:LPB142_13450"/>
<dbReference type="Proteomes" id="UP000176562">
    <property type="component" value="Chromosome"/>
</dbReference>
<protein>
    <recommendedName>
        <fullName evidence="3">Lipoprotein</fullName>
    </recommendedName>
</protein>
<organism evidence="1 2">
    <name type="scientific">Rhodobacter xanthinilyticus</name>
    <dbReference type="NCBI Taxonomy" id="1850250"/>
    <lineage>
        <taxon>Bacteria</taxon>
        <taxon>Pseudomonadati</taxon>
        <taxon>Pseudomonadota</taxon>
        <taxon>Alphaproteobacteria</taxon>
        <taxon>Rhodobacterales</taxon>
        <taxon>Rhodobacter group</taxon>
        <taxon>Rhodobacter</taxon>
    </lineage>
</organism>
<dbReference type="AlphaFoldDB" id="A0A1D9MEI2"/>
<dbReference type="PROSITE" id="PS51257">
    <property type="entry name" value="PROKAR_LIPOPROTEIN"/>
    <property type="match status" value="1"/>
</dbReference>
<dbReference type="STRING" id="1850250.LPB142_13450"/>
<dbReference type="RefSeq" id="WP_068764957.1">
    <property type="nucleotide sequence ID" value="NZ_CP017781.1"/>
</dbReference>
<keyword evidence="2" id="KW-1185">Reference proteome</keyword>
<name>A0A1D9MEI2_9RHOB</name>